<reference evidence="2 3" key="1">
    <citation type="submission" date="2022-04" db="EMBL/GenBank/DDBJ databases">
        <title>Mechanism of arsenic methylation and mitigation arsenic toxicity by Bacillus sp. LH14 from an Arsenic-Contaminated Paddy Soil.</title>
        <authorList>
            <person name="Wang D."/>
        </authorList>
    </citation>
    <scope>NUCLEOTIDE SEQUENCE [LARGE SCALE GENOMIC DNA]</scope>
    <source>
        <strain evidence="2 3">LH14</strain>
    </source>
</reference>
<dbReference type="Pfam" id="PF13129">
    <property type="entry name" value="DUF3953"/>
    <property type="match status" value="1"/>
</dbReference>
<keyword evidence="1" id="KW-0472">Membrane</keyword>
<evidence type="ECO:0000313" key="3">
    <source>
        <dbReference type="Proteomes" id="UP000830639"/>
    </source>
</evidence>
<keyword evidence="3" id="KW-1185">Reference proteome</keyword>
<feature type="transmembrane region" description="Helical" evidence="1">
    <location>
        <begin position="62"/>
        <end position="79"/>
    </location>
</feature>
<feature type="transmembrane region" description="Helical" evidence="1">
    <location>
        <begin position="32"/>
        <end position="50"/>
    </location>
</feature>
<accession>A0ABY4JMG7</accession>
<keyword evidence="1" id="KW-1133">Transmembrane helix</keyword>
<sequence length="80" mass="9239">MLKSLGAILGISILPLIVVVLGIYGYKTNKMGLALHYMFLFLGLMFLKSGIREFRLNKKRSYIHFFVVLLSFVDFFFLTN</sequence>
<name>A0ABY4JMG7_9BACI</name>
<dbReference type="EMBL" id="CP096034">
    <property type="protein sequence ID" value="UPM55032.1"/>
    <property type="molecule type" value="Genomic_DNA"/>
</dbReference>
<dbReference type="Proteomes" id="UP000830639">
    <property type="component" value="Chromosome"/>
</dbReference>
<feature type="transmembrane region" description="Helical" evidence="1">
    <location>
        <begin position="7"/>
        <end position="26"/>
    </location>
</feature>
<gene>
    <name evidence="2" type="ORF">MY490_04080</name>
</gene>
<dbReference type="RefSeq" id="WP_248268095.1">
    <property type="nucleotide sequence ID" value="NZ_CP096034.1"/>
</dbReference>
<protein>
    <submittedName>
        <fullName evidence="2">DUF3953 domain-containing protein</fullName>
    </submittedName>
</protein>
<dbReference type="InterPro" id="IPR025018">
    <property type="entry name" value="DUF3953"/>
</dbReference>
<organism evidence="2 3">
    <name type="scientific">Gottfriedia acidiceleris</name>
    <dbReference type="NCBI Taxonomy" id="371036"/>
    <lineage>
        <taxon>Bacteria</taxon>
        <taxon>Bacillati</taxon>
        <taxon>Bacillota</taxon>
        <taxon>Bacilli</taxon>
        <taxon>Bacillales</taxon>
        <taxon>Bacillaceae</taxon>
        <taxon>Gottfriedia</taxon>
    </lineage>
</organism>
<evidence type="ECO:0000256" key="1">
    <source>
        <dbReference type="SAM" id="Phobius"/>
    </source>
</evidence>
<evidence type="ECO:0000313" key="2">
    <source>
        <dbReference type="EMBL" id="UPM55032.1"/>
    </source>
</evidence>
<proteinExistence type="predicted"/>
<keyword evidence="1" id="KW-0812">Transmembrane</keyword>